<dbReference type="Proteomes" id="UP000198553">
    <property type="component" value="Unassembled WGS sequence"/>
</dbReference>
<proteinExistence type="predicted"/>
<dbReference type="EMBL" id="FOBW01000001">
    <property type="protein sequence ID" value="SEM11700.1"/>
    <property type="molecule type" value="Genomic_DNA"/>
</dbReference>
<dbReference type="RefSeq" id="WP_090740052.1">
    <property type="nucleotide sequence ID" value="NZ_FOBW01000001.1"/>
</dbReference>
<dbReference type="STRING" id="930146.SAMN05192533_10172"/>
<gene>
    <name evidence="2" type="ORF">SAMN05192533_10172</name>
</gene>
<organism evidence="2 3">
    <name type="scientific">Mesobacillus persicus</name>
    <dbReference type="NCBI Taxonomy" id="930146"/>
    <lineage>
        <taxon>Bacteria</taxon>
        <taxon>Bacillati</taxon>
        <taxon>Bacillota</taxon>
        <taxon>Bacilli</taxon>
        <taxon>Bacillales</taxon>
        <taxon>Bacillaceae</taxon>
        <taxon>Mesobacillus</taxon>
    </lineage>
</organism>
<dbReference type="AlphaFoldDB" id="A0A1H7VRA5"/>
<sequence>MRTGMRHQEYIKALLEKRAKEQRKINPIHETGEKLTSPPSATTLEENKLLTEYIEQANLQKLASSIPTQKHPLFLKKFFKMKRNQQVVVYVNKNDSVYEVMGRVSTVGRDFVMLNNLTDRIWIPYGVISSANIPSGVPNFTNSHQYFLYDNELKKKLMTNFGDTVSKRDLLKQQFYEETLRTNVNSWRGLWVEVTSNAKSYIGRIEVSEKKGLTLRSMFDGNEIQWADITHIQSIGSISKWKHCFKDIWNKMFSI</sequence>
<evidence type="ECO:0000313" key="3">
    <source>
        <dbReference type="Proteomes" id="UP000198553"/>
    </source>
</evidence>
<evidence type="ECO:0000313" key="2">
    <source>
        <dbReference type="EMBL" id="SEM11700.1"/>
    </source>
</evidence>
<evidence type="ECO:0000256" key="1">
    <source>
        <dbReference type="SAM" id="MobiDB-lite"/>
    </source>
</evidence>
<dbReference type="OrthoDB" id="2732603at2"/>
<accession>A0A1H7VRA5</accession>
<keyword evidence="3" id="KW-1185">Reference proteome</keyword>
<protein>
    <submittedName>
        <fullName evidence="2">Uncharacterized protein</fullName>
    </submittedName>
</protein>
<reference evidence="3" key="1">
    <citation type="submission" date="2016-10" db="EMBL/GenBank/DDBJ databases">
        <authorList>
            <person name="Varghese N."/>
            <person name="Submissions S."/>
        </authorList>
    </citation>
    <scope>NUCLEOTIDE SEQUENCE [LARGE SCALE GENOMIC DNA]</scope>
    <source>
        <strain evidence="3">B48,IBRC-M 10115,DSM 25386,CECT 8001</strain>
    </source>
</reference>
<feature type="region of interest" description="Disordered" evidence="1">
    <location>
        <begin position="22"/>
        <end position="41"/>
    </location>
</feature>
<name>A0A1H7VRA5_9BACI</name>